<feature type="domain" description="DDH" evidence="1">
    <location>
        <begin position="18"/>
        <end position="170"/>
    </location>
</feature>
<dbReference type="SUPFAM" id="SSF64182">
    <property type="entry name" value="DHH phosphoesterases"/>
    <property type="match status" value="1"/>
</dbReference>
<evidence type="ECO:0000259" key="2">
    <source>
        <dbReference type="Pfam" id="PF02272"/>
    </source>
</evidence>
<dbReference type="Gene3D" id="3.10.310.30">
    <property type="match status" value="1"/>
</dbReference>
<organism evidence="3 4">
    <name type="scientific">Cellulophaga geojensis KL-A</name>
    <dbReference type="NCBI Taxonomy" id="1328323"/>
    <lineage>
        <taxon>Bacteria</taxon>
        <taxon>Pseudomonadati</taxon>
        <taxon>Bacteroidota</taxon>
        <taxon>Flavobacteriia</taxon>
        <taxon>Flavobacteriales</taxon>
        <taxon>Flavobacteriaceae</taxon>
        <taxon>Cellulophaga</taxon>
    </lineage>
</organism>
<dbReference type="EMBL" id="ARZX01000005">
    <property type="protein sequence ID" value="EWH14257.1"/>
    <property type="molecule type" value="Genomic_DNA"/>
</dbReference>
<dbReference type="Proteomes" id="UP000019275">
    <property type="component" value="Unassembled WGS sequence"/>
</dbReference>
<evidence type="ECO:0000313" key="4">
    <source>
        <dbReference type="Proteomes" id="UP000019275"/>
    </source>
</evidence>
<keyword evidence="4" id="KW-1185">Reference proteome</keyword>
<dbReference type="Gene3D" id="3.90.1640.10">
    <property type="entry name" value="inorganic pyrophosphatase (n-terminal core)"/>
    <property type="match status" value="1"/>
</dbReference>
<protein>
    <submittedName>
        <fullName evidence="3">Phosphoesterase RecJ domain-containing protein</fullName>
    </submittedName>
</protein>
<dbReference type="Pfam" id="PF02272">
    <property type="entry name" value="DHHA1"/>
    <property type="match status" value="1"/>
</dbReference>
<reference evidence="3 4" key="1">
    <citation type="journal article" date="2014" name="Genome Announc.">
        <title>Draft Genome Sequence of the Carrageenan-Degrading Bacterium Cellulophaga sp. Strain KL-A, Isolated from Decaying Marine Algae.</title>
        <authorList>
            <person name="Shan D."/>
            <person name="Ying J."/>
            <person name="Li X."/>
            <person name="Gao Z."/>
            <person name="Wei G."/>
            <person name="Shao Z."/>
        </authorList>
    </citation>
    <scope>NUCLEOTIDE SEQUENCE [LARGE SCALE GENOMIC DNA]</scope>
    <source>
        <strain evidence="3 4">KL-A</strain>
    </source>
</reference>
<dbReference type="PANTHER" id="PTHR47618:SF1">
    <property type="entry name" value="BIFUNCTIONAL OLIGORIBONUCLEASE AND PAP PHOSPHATASE NRNA"/>
    <property type="match status" value="1"/>
</dbReference>
<dbReference type="InterPro" id="IPR003156">
    <property type="entry name" value="DHHA1_dom"/>
</dbReference>
<proteinExistence type="predicted"/>
<gene>
    <name evidence="3" type="ORF">KLA_06287</name>
</gene>
<dbReference type="InterPro" id="IPR051319">
    <property type="entry name" value="Oligoribo/pAp-PDE_c-di-AMP_PDE"/>
</dbReference>
<name>A0ABN0RQS2_9FLAO</name>
<comment type="caution">
    <text evidence="3">The sequence shown here is derived from an EMBL/GenBank/DDBJ whole genome shotgun (WGS) entry which is preliminary data.</text>
</comment>
<dbReference type="InterPro" id="IPR001667">
    <property type="entry name" value="DDH_dom"/>
</dbReference>
<dbReference type="RefSeq" id="WP_034644590.1">
    <property type="nucleotide sequence ID" value="NZ_ARZX01000005.1"/>
</dbReference>
<evidence type="ECO:0000313" key="3">
    <source>
        <dbReference type="EMBL" id="EWH14257.1"/>
    </source>
</evidence>
<dbReference type="Pfam" id="PF01368">
    <property type="entry name" value="DHH"/>
    <property type="match status" value="1"/>
</dbReference>
<dbReference type="PANTHER" id="PTHR47618">
    <property type="entry name" value="BIFUNCTIONAL OLIGORIBONUCLEASE AND PAP PHOSPHATASE NRNA"/>
    <property type="match status" value="1"/>
</dbReference>
<feature type="domain" description="DHHA1" evidence="2">
    <location>
        <begin position="246"/>
        <end position="332"/>
    </location>
</feature>
<accession>A0ABN0RQS2</accession>
<dbReference type="InterPro" id="IPR038763">
    <property type="entry name" value="DHH_sf"/>
</dbReference>
<evidence type="ECO:0000259" key="1">
    <source>
        <dbReference type="Pfam" id="PF01368"/>
    </source>
</evidence>
<sequence>MNKEDSKTVKSLLSSPHKIVIIPHKNPDGDAIGSTLGLMHYLKNKGQQAVVIAPNDFPKFLKWMPGQEEIIIFENDKEVAEKYITEASIIFTLDFNHLSRVGFMQETLEAAEGTFIMIDHHQAPSDYAKVTYSDVHMSSTCEMVYNFIEAIEQDTSKITSKIANCLYTGIMTDTGSFKYSSTTSRTHRVVADLIDRGAENMAIHNKVFDTNSPSRLHILGCALKNMVILEDYHTAYITLSQEELDENEFKKGDTEGIVNYGLTLDNIIFAVIFIENKDEGIIKISFRSQGNFSVNEFARAHFEGGGHDNAAGGKSNVSLEETTAKFVALLDSYKDQLKG</sequence>